<accession>A0A8X6P9X5</accession>
<dbReference type="PANTHER" id="PTHR46060:SF1">
    <property type="entry name" value="MARINER MOS1 TRANSPOSASE-LIKE PROTEIN"/>
    <property type="match status" value="1"/>
</dbReference>
<dbReference type="PANTHER" id="PTHR46060">
    <property type="entry name" value="MARINER MOS1 TRANSPOSASE-LIKE PROTEIN"/>
    <property type="match status" value="1"/>
</dbReference>
<dbReference type="AlphaFoldDB" id="A0A8X6P9X5"/>
<reference evidence="1" key="1">
    <citation type="submission" date="2020-08" db="EMBL/GenBank/DDBJ databases">
        <title>Multicomponent nature underlies the extraordinary mechanical properties of spider dragline silk.</title>
        <authorList>
            <person name="Kono N."/>
            <person name="Nakamura H."/>
            <person name="Mori M."/>
            <person name="Yoshida Y."/>
            <person name="Ohtoshi R."/>
            <person name="Malay A.D."/>
            <person name="Moran D.A.P."/>
            <person name="Tomita M."/>
            <person name="Numata K."/>
            <person name="Arakawa K."/>
        </authorList>
    </citation>
    <scope>NUCLEOTIDE SEQUENCE</scope>
</reference>
<evidence type="ECO:0000313" key="2">
    <source>
        <dbReference type="Proteomes" id="UP000887013"/>
    </source>
</evidence>
<keyword evidence="2" id="KW-1185">Reference proteome</keyword>
<evidence type="ECO:0000313" key="1">
    <source>
        <dbReference type="EMBL" id="GFT58755.1"/>
    </source>
</evidence>
<dbReference type="InterPro" id="IPR052709">
    <property type="entry name" value="Transposase-MT_Hybrid"/>
</dbReference>
<organism evidence="1 2">
    <name type="scientific">Nephila pilipes</name>
    <name type="common">Giant wood spider</name>
    <name type="synonym">Nephila maculata</name>
    <dbReference type="NCBI Taxonomy" id="299642"/>
    <lineage>
        <taxon>Eukaryota</taxon>
        <taxon>Metazoa</taxon>
        <taxon>Ecdysozoa</taxon>
        <taxon>Arthropoda</taxon>
        <taxon>Chelicerata</taxon>
        <taxon>Arachnida</taxon>
        <taxon>Araneae</taxon>
        <taxon>Araneomorphae</taxon>
        <taxon>Entelegynae</taxon>
        <taxon>Araneoidea</taxon>
        <taxon>Nephilidae</taxon>
        <taxon>Nephila</taxon>
    </lineage>
</organism>
<dbReference type="EMBL" id="BMAW01067234">
    <property type="protein sequence ID" value="GFT58755.1"/>
    <property type="molecule type" value="Genomic_DNA"/>
</dbReference>
<dbReference type="Proteomes" id="UP000887013">
    <property type="component" value="Unassembled WGS sequence"/>
</dbReference>
<dbReference type="OrthoDB" id="6433752at2759"/>
<gene>
    <name evidence="1" type="primary">AVEN_270828_1</name>
    <name evidence="1" type="ORF">NPIL_38781</name>
</gene>
<protein>
    <recommendedName>
        <fullName evidence="3">Mos1 transposase HTH domain-containing protein</fullName>
    </recommendedName>
</protein>
<evidence type="ECO:0008006" key="3">
    <source>
        <dbReference type="Google" id="ProtNLM"/>
    </source>
</evidence>
<sequence length="122" mass="14002">MLYMDASRSEQRVVVRLLVAEGERNADIYRRMVAVYGEHCFVRTIVNKWCKSFREGQQTISDLRRSGQVNIVITDDSIAAVDALMRIINRKVRTRDISDELSLSKGTVYVIVHQHQYSKVGA</sequence>
<proteinExistence type="predicted"/>
<name>A0A8X6P9X5_NEPPI</name>
<comment type="caution">
    <text evidence="1">The sequence shown here is derived from an EMBL/GenBank/DDBJ whole genome shotgun (WGS) entry which is preliminary data.</text>
</comment>